<keyword evidence="2" id="KW-1185">Reference proteome</keyword>
<gene>
    <name evidence="1" type="ORF">GCM10007932_45620</name>
</gene>
<organism evidence="1 2">
    <name type="scientific">Vibrio penaeicida</name>
    <dbReference type="NCBI Taxonomy" id="104609"/>
    <lineage>
        <taxon>Bacteria</taxon>
        <taxon>Pseudomonadati</taxon>
        <taxon>Pseudomonadota</taxon>
        <taxon>Gammaproteobacteria</taxon>
        <taxon>Vibrionales</taxon>
        <taxon>Vibrionaceae</taxon>
        <taxon>Vibrio</taxon>
    </lineage>
</organism>
<proteinExistence type="predicted"/>
<dbReference type="Proteomes" id="UP001156690">
    <property type="component" value="Unassembled WGS sequence"/>
</dbReference>
<comment type="caution">
    <text evidence="1">The sequence shown here is derived from an EMBL/GenBank/DDBJ whole genome shotgun (WGS) entry which is preliminary data.</text>
</comment>
<evidence type="ECO:0000313" key="1">
    <source>
        <dbReference type="EMBL" id="GLQ75200.1"/>
    </source>
</evidence>
<accession>A0AAV5NXN2</accession>
<dbReference type="AlphaFoldDB" id="A0AAV5NXN2"/>
<sequence length="55" mass="6759">MYLNQIGLYCILYNYNFMYLKINFFKVYLNKDFSGLDVFLCHFLRFISKIAKENK</sequence>
<name>A0AAV5NXN2_9VIBR</name>
<dbReference type="EMBL" id="BSNX01000067">
    <property type="protein sequence ID" value="GLQ75200.1"/>
    <property type="molecule type" value="Genomic_DNA"/>
</dbReference>
<protein>
    <submittedName>
        <fullName evidence="1">Uncharacterized protein</fullName>
    </submittedName>
</protein>
<reference evidence="2" key="1">
    <citation type="journal article" date="2019" name="Int. J. Syst. Evol. Microbiol.">
        <title>The Global Catalogue of Microorganisms (GCM) 10K type strain sequencing project: providing services to taxonomists for standard genome sequencing and annotation.</title>
        <authorList>
            <consortium name="The Broad Institute Genomics Platform"/>
            <consortium name="The Broad Institute Genome Sequencing Center for Infectious Disease"/>
            <person name="Wu L."/>
            <person name="Ma J."/>
        </authorList>
    </citation>
    <scope>NUCLEOTIDE SEQUENCE [LARGE SCALE GENOMIC DNA]</scope>
    <source>
        <strain evidence="2">NBRC 15640</strain>
    </source>
</reference>
<evidence type="ECO:0000313" key="2">
    <source>
        <dbReference type="Proteomes" id="UP001156690"/>
    </source>
</evidence>